<reference evidence="1 2" key="1">
    <citation type="journal article" date="2024" name="Plant Biotechnol. J.">
        <title>Genome and CRISPR/Cas9 system of a widespread forest tree (Populus alba) in the world.</title>
        <authorList>
            <person name="Liu Y.J."/>
            <person name="Jiang P.F."/>
            <person name="Han X.M."/>
            <person name="Li X.Y."/>
            <person name="Wang H.M."/>
            <person name="Wang Y.J."/>
            <person name="Wang X.X."/>
            <person name="Zeng Q.Y."/>
        </authorList>
    </citation>
    <scope>NUCLEOTIDE SEQUENCE [LARGE SCALE GENOMIC DNA]</scope>
    <source>
        <strain evidence="2">cv. PAL-ZL1</strain>
    </source>
</reference>
<comment type="caution">
    <text evidence="1">The sequence shown here is derived from an EMBL/GenBank/DDBJ whole genome shotgun (WGS) entry which is preliminary data.</text>
</comment>
<accession>A0ACC4BG61</accession>
<protein>
    <submittedName>
        <fullName evidence="1">Uncharacterized protein</fullName>
    </submittedName>
</protein>
<keyword evidence="2" id="KW-1185">Reference proteome</keyword>
<proteinExistence type="predicted"/>
<gene>
    <name evidence="1" type="ORF">D5086_022246</name>
</gene>
<dbReference type="EMBL" id="RCHU02000011">
    <property type="protein sequence ID" value="KAL3576963.1"/>
    <property type="molecule type" value="Genomic_DNA"/>
</dbReference>
<evidence type="ECO:0000313" key="2">
    <source>
        <dbReference type="Proteomes" id="UP000309997"/>
    </source>
</evidence>
<evidence type="ECO:0000313" key="1">
    <source>
        <dbReference type="EMBL" id="KAL3576963.1"/>
    </source>
</evidence>
<sequence length="138" mass="15589">MSRHQRNCQVPITWVWSKVIFQKRNTVMWHLGLHLLKNSPAASIDGNHCSLSERSDNASDLAFIDDDRVDSNGVICISSSTECCNEERTSSGKRLNVSQRSIARLSLSASSSETATRFNYEKYLSTDEDESPFHAQFM</sequence>
<name>A0ACC4BG61_POPAL</name>
<dbReference type="Proteomes" id="UP000309997">
    <property type="component" value="Unassembled WGS sequence"/>
</dbReference>
<organism evidence="1 2">
    <name type="scientific">Populus alba</name>
    <name type="common">White poplar</name>
    <dbReference type="NCBI Taxonomy" id="43335"/>
    <lineage>
        <taxon>Eukaryota</taxon>
        <taxon>Viridiplantae</taxon>
        <taxon>Streptophyta</taxon>
        <taxon>Embryophyta</taxon>
        <taxon>Tracheophyta</taxon>
        <taxon>Spermatophyta</taxon>
        <taxon>Magnoliopsida</taxon>
        <taxon>eudicotyledons</taxon>
        <taxon>Gunneridae</taxon>
        <taxon>Pentapetalae</taxon>
        <taxon>rosids</taxon>
        <taxon>fabids</taxon>
        <taxon>Malpighiales</taxon>
        <taxon>Salicaceae</taxon>
        <taxon>Saliceae</taxon>
        <taxon>Populus</taxon>
    </lineage>
</organism>